<feature type="non-terminal residue" evidence="2">
    <location>
        <position position="180"/>
    </location>
</feature>
<dbReference type="PANTHER" id="PTHR24148">
    <property type="entry name" value="ANKYRIN REPEAT DOMAIN-CONTAINING PROTEIN 39 HOMOLOG-RELATED"/>
    <property type="match status" value="1"/>
</dbReference>
<dbReference type="Proteomes" id="UP000800036">
    <property type="component" value="Unassembled WGS sequence"/>
</dbReference>
<dbReference type="Pfam" id="PF06985">
    <property type="entry name" value="HET"/>
    <property type="match status" value="1"/>
</dbReference>
<dbReference type="InterPro" id="IPR052895">
    <property type="entry name" value="HetReg/Transcr_Mod"/>
</dbReference>
<evidence type="ECO:0000313" key="3">
    <source>
        <dbReference type="Proteomes" id="UP000800036"/>
    </source>
</evidence>
<dbReference type="PANTHER" id="PTHR24148:SF73">
    <property type="entry name" value="HET DOMAIN PROTEIN (AFU_ORTHOLOGUE AFUA_8G01020)"/>
    <property type="match status" value="1"/>
</dbReference>
<organism evidence="2 3">
    <name type="scientific">Bimuria novae-zelandiae CBS 107.79</name>
    <dbReference type="NCBI Taxonomy" id="1447943"/>
    <lineage>
        <taxon>Eukaryota</taxon>
        <taxon>Fungi</taxon>
        <taxon>Dikarya</taxon>
        <taxon>Ascomycota</taxon>
        <taxon>Pezizomycotina</taxon>
        <taxon>Dothideomycetes</taxon>
        <taxon>Pleosporomycetidae</taxon>
        <taxon>Pleosporales</taxon>
        <taxon>Massarineae</taxon>
        <taxon>Didymosphaeriaceae</taxon>
        <taxon>Bimuria</taxon>
    </lineage>
</organism>
<gene>
    <name evidence="2" type="ORF">BU23DRAFT_471830</name>
</gene>
<dbReference type="EMBL" id="ML976695">
    <property type="protein sequence ID" value="KAF1971150.1"/>
    <property type="molecule type" value="Genomic_DNA"/>
</dbReference>
<dbReference type="AlphaFoldDB" id="A0A6A5V3B9"/>
<protein>
    <submittedName>
        <fullName evidence="2">HET-domain-containing protein</fullName>
    </submittedName>
</protein>
<evidence type="ECO:0000313" key="2">
    <source>
        <dbReference type="EMBL" id="KAF1971150.1"/>
    </source>
</evidence>
<evidence type="ECO:0000259" key="1">
    <source>
        <dbReference type="Pfam" id="PF06985"/>
    </source>
</evidence>
<reference evidence="2" key="1">
    <citation type="journal article" date="2020" name="Stud. Mycol.">
        <title>101 Dothideomycetes genomes: a test case for predicting lifestyles and emergence of pathogens.</title>
        <authorList>
            <person name="Haridas S."/>
            <person name="Albert R."/>
            <person name="Binder M."/>
            <person name="Bloem J."/>
            <person name="Labutti K."/>
            <person name="Salamov A."/>
            <person name="Andreopoulos B."/>
            <person name="Baker S."/>
            <person name="Barry K."/>
            <person name="Bills G."/>
            <person name="Bluhm B."/>
            <person name="Cannon C."/>
            <person name="Castanera R."/>
            <person name="Culley D."/>
            <person name="Daum C."/>
            <person name="Ezra D."/>
            <person name="Gonzalez J."/>
            <person name="Henrissat B."/>
            <person name="Kuo A."/>
            <person name="Liang C."/>
            <person name="Lipzen A."/>
            <person name="Lutzoni F."/>
            <person name="Magnuson J."/>
            <person name="Mondo S."/>
            <person name="Nolan M."/>
            <person name="Ohm R."/>
            <person name="Pangilinan J."/>
            <person name="Park H.-J."/>
            <person name="Ramirez L."/>
            <person name="Alfaro M."/>
            <person name="Sun H."/>
            <person name="Tritt A."/>
            <person name="Yoshinaga Y."/>
            <person name="Zwiers L.-H."/>
            <person name="Turgeon B."/>
            <person name="Goodwin S."/>
            <person name="Spatafora J."/>
            <person name="Crous P."/>
            <person name="Grigoriev I."/>
        </authorList>
    </citation>
    <scope>NUCLEOTIDE SEQUENCE</scope>
    <source>
        <strain evidence="2">CBS 107.79</strain>
    </source>
</reference>
<feature type="domain" description="Heterokaryon incompatibility" evidence="1">
    <location>
        <begin position="47"/>
        <end position="175"/>
    </location>
</feature>
<dbReference type="OrthoDB" id="3553147at2759"/>
<accession>A0A6A5V3B9</accession>
<proteinExistence type="predicted"/>
<name>A0A6A5V3B9_9PLEO</name>
<keyword evidence="3" id="KW-1185">Reference proteome</keyword>
<sequence>MDLLTDKGIHWPLTEDHIRLLTLRPGLLNDPIYGELEHVSLSAKHTYEALSYVWGDTSDTSSMILDRTLYPITKNLECALRHLRSKEAPRVLWVDRICINQDDQDEKSEQVPMMGEIYSRATKVYAWLGEADRQINCIFDILQDDLDDDILHEEFNWLRALYMRPYWRRVWIVQELVLAK</sequence>
<dbReference type="InterPro" id="IPR010730">
    <property type="entry name" value="HET"/>
</dbReference>